<dbReference type="InterPro" id="IPR000944">
    <property type="entry name" value="Tscrpt_reg_Rrf2"/>
</dbReference>
<dbReference type="InterPro" id="IPR036390">
    <property type="entry name" value="WH_DNA-bd_sf"/>
</dbReference>
<dbReference type="PROSITE" id="PS51197">
    <property type="entry name" value="HTH_RRF2_2"/>
    <property type="match status" value="1"/>
</dbReference>
<dbReference type="OrthoDB" id="9808360at2"/>
<evidence type="ECO:0000313" key="5">
    <source>
        <dbReference type="Proteomes" id="UP000186156"/>
    </source>
</evidence>
<dbReference type="GO" id="GO:0003677">
    <property type="term" value="F:DNA binding"/>
    <property type="evidence" value="ECO:0007669"/>
    <property type="project" value="UniProtKB-KW"/>
</dbReference>
<evidence type="ECO:0000256" key="3">
    <source>
        <dbReference type="ARBA" id="ARBA00040173"/>
    </source>
</evidence>
<dbReference type="AlphaFoldDB" id="A0A1N7K9X5"/>
<dbReference type="STRING" id="252246.SAMN05421799_101431"/>
<dbReference type="SUPFAM" id="SSF46785">
    <property type="entry name" value="Winged helix' DNA-binding domain"/>
    <property type="match status" value="1"/>
</dbReference>
<evidence type="ECO:0000313" key="4">
    <source>
        <dbReference type="EMBL" id="SIS58383.1"/>
    </source>
</evidence>
<evidence type="ECO:0000256" key="2">
    <source>
        <dbReference type="ARBA" id="ARBA00034078"/>
    </source>
</evidence>
<dbReference type="EMBL" id="FTOO01000001">
    <property type="protein sequence ID" value="SIS58383.1"/>
    <property type="molecule type" value="Genomic_DNA"/>
</dbReference>
<comment type="cofactor">
    <cofactor evidence="2">
        <name>[2Fe-2S] cluster</name>
        <dbReference type="ChEBI" id="CHEBI:190135"/>
    </cofactor>
</comment>
<evidence type="ECO:0000256" key="1">
    <source>
        <dbReference type="ARBA" id="ARBA00023125"/>
    </source>
</evidence>
<dbReference type="GO" id="GO:0003700">
    <property type="term" value="F:DNA-binding transcription factor activity"/>
    <property type="evidence" value="ECO:0007669"/>
    <property type="project" value="TreeGrafter"/>
</dbReference>
<dbReference type="Gene3D" id="1.10.10.10">
    <property type="entry name" value="Winged helix-like DNA-binding domain superfamily/Winged helix DNA-binding domain"/>
    <property type="match status" value="1"/>
</dbReference>
<name>A0A1N7K9X5_9BACL</name>
<accession>A0A1N7K9X5</accession>
<sequence>MNLTLFTDYALRVLIYAANQPQGRLVQVDEIARVYGISRNHLTKAVHRLGQAGYLETVRGRGGGMRLALPAEEIRIGEVVRAMEDDFAVVGCFADASCVLLPGCRLRRALGEAVDAFLETLNRYTLAEVALMAAPAFRER</sequence>
<reference evidence="5" key="1">
    <citation type="submission" date="2017-01" db="EMBL/GenBank/DDBJ databases">
        <authorList>
            <person name="Varghese N."/>
            <person name="Submissions S."/>
        </authorList>
    </citation>
    <scope>NUCLEOTIDE SEQUENCE [LARGE SCALE GENOMIC DNA]</scope>
    <source>
        <strain evidence="5">DSM 16176</strain>
    </source>
</reference>
<organism evidence="4 5">
    <name type="scientific">Alicyclobacillus vulcanalis</name>
    <dbReference type="NCBI Taxonomy" id="252246"/>
    <lineage>
        <taxon>Bacteria</taxon>
        <taxon>Bacillati</taxon>
        <taxon>Bacillota</taxon>
        <taxon>Bacilli</taxon>
        <taxon>Bacillales</taxon>
        <taxon>Alicyclobacillaceae</taxon>
        <taxon>Alicyclobacillus</taxon>
    </lineage>
</organism>
<keyword evidence="1" id="KW-0238">DNA-binding</keyword>
<keyword evidence="5" id="KW-1185">Reference proteome</keyword>
<gene>
    <name evidence="4" type="ORF">SAMN05421799_101431</name>
</gene>
<dbReference type="RefSeq" id="WP_076344555.1">
    <property type="nucleotide sequence ID" value="NZ_FTOO01000001.1"/>
</dbReference>
<dbReference type="NCBIfam" id="TIGR00738">
    <property type="entry name" value="rrf2_super"/>
    <property type="match status" value="1"/>
</dbReference>
<dbReference type="PANTHER" id="PTHR33221">
    <property type="entry name" value="WINGED HELIX-TURN-HELIX TRANSCRIPTIONAL REGULATOR, RRF2 FAMILY"/>
    <property type="match status" value="1"/>
</dbReference>
<protein>
    <recommendedName>
        <fullName evidence="3">HTH-type transcriptional regulator NsrR</fullName>
    </recommendedName>
</protein>
<dbReference type="Proteomes" id="UP000186156">
    <property type="component" value="Unassembled WGS sequence"/>
</dbReference>
<dbReference type="GO" id="GO:0005829">
    <property type="term" value="C:cytosol"/>
    <property type="evidence" value="ECO:0007669"/>
    <property type="project" value="TreeGrafter"/>
</dbReference>
<proteinExistence type="predicted"/>
<dbReference type="Pfam" id="PF02082">
    <property type="entry name" value="Rrf2"/>
    <property type="match status" value="1"/>
</dbReference>
<dbReference type="PANTHER" id="PTHR33221:SF4">
    <property type="entry name" value="HTH-TYPE TRANSCRIPTIONAL REPRESSOR NSRR"/>
    <property type="match status" value="1"/>
</dbReference>
<dbReference type="InterPro" id="IPR036388">
    <property type="entry name" value="WH-like_DNA-bd_sf"/>
</dbReference>